<evidence type="ECO:0000256" key="10">
    <source>
        <dbReference type="ARBA" id="ARBA00022737"/>
    </source>
</evidence>
<dbReference type="InterPro" id="IPR000294">
    <property type="entry name" value="GLA_domain"/>
</dbReference>
<organism evidence="31 32">
    <name type="scientific">Callipepla squamata</name>
    <name type="common">Scaled quail</name>
    <dbReference type="NCBI Taxonomy" id="9009"/>
    <lineage>
        <taxon>Eukaryota</taxon>
        <taxon>Metazoa</taxon>
        <taxon>Chordata</taxon>
        <taxon>Craniata</taxon>
        <taxon>Vertebrata</taxon>
        <taxon>Euteleostomi</taxon>
        <taxon>Archelosauria</taxon>
        <taxon>Archosauria</taxon>
        <taxon>Dinosauria</taxon>
        <taxon>Saurischia</taxon>
        <taxon>Theropoda</taxon>
        <taxon>Coelurosauria</taxon>
        <taxon>Aves</taxon>
        <taxon>Neognathae</taxon>
        <taxon>Galloanserae</taxon>
        <taxon>Galliformes</taxon>
        <taxon>Odontophoridae</taxon>
        <taxon>Callipepla</taxon>
    </lineage>
</organism>
<keyword evidence="17" id="KW-0325">Glycoprotein</keyword>
<evidence type="ECO:0000256" key="1">
    <source>
        <dbReference type="ARBA" id="ARBA00004240"/>
    </source>
</evidence>
<keyword evidence="11" id="KW-0378">Hydrolase</keyword>
<dbReference type="Pfam" id="PF00594">
    <property type="entry name" value="Gla"/>
    <property type="match status" value="2"/>
</dbReference>
<keyword evidence="16 25" id="KW-1015">Disulfide bond</keyword>
<protein>
    <recommendedName>
        <fullName evidence="21">Vitamin K-dependent protein C</fullName>
        <ecNumber evidence="20">3.4.21.69</ecNumber>
    </recommendedName>
    <alternativeName>
        <fullName evidence="24">Anticoagulant protein C</fullName>
    </alternativeName>
    <alternativeName>
        <fullName evidence="22">Autoprothrombin IIA</fullName>
    </alternativeName>
    <alternativeName>
        <fullName evidence="23">Blood coagulation factor XIV</fullName>
    </alternativeName>
</protein>
<evidence type="ECO:0000256" key="22">
    <source>
        <dbReference type="ARBA" id="ARBA00041306"/>
    </source>
</evidence>
<keyword evidence="32" id="KW-1185">Reference proteome</keyword>
<dbReference type="STRING" id="9009.A0A226MUA8"/>
<evidence type="ECO:0000256" key="7">
    <source>
        <dbReference type="ARBA" id="ARBA00022685"/>
    </source>
</evidence>
<feature type="chain" id="PRO_5012511168" description="Vitamin K-dependent protein C" evidence="27">
    <location>
        <begin position="21"/>
        <end position="729"/>
    </location>
</feature>
<dbReference type="PANTHER" id="PTHR24278">
    <property type="entry name" value="COAGULATION FACTOR"/>
    <property type="match status" value="1"/>
</dbReference>
<dbReference type="GO" id="GO:0007596">
    <property type="term" value="P:blood coagulation"/>
    <property type="evidence" value="ECO:0007669"/>
    <property type="project" value="UniProtKB-KW"/>
</dbReference>
<dbReference type="EC" id="3.4.21.69" evidence="20"/>
<keyword evidence="6" id="KW-0645">Protease</keyword>
<dbReference type="GO" id="GO:0006956">
    <property type="term" value="P:complement activation"/>
    <property type="evidence" value="ECO:0007669"/>
    <property type="project" value="InterPro"/>
</dbReference>
<evidence type="ECO:0000256" key="8">
    <source>
        <dbReference type="ARBA" id="ARBA00022696"/>
    </source>
</evidence>
<name>A0A226MUA8_CALSU</name>
<dbReference type="FunFam" id="2.40.10.10:FF:000011">
    <property type="entry name" value="Coagulation factor X"/>
    <property type="match status" value="2"/>
</dbReference>
<evidence type="ECO:0000313" key="32">
    <source>
        <dbReference type="Proteomes" id="UP000198323"/>
    </source>
</evidence>
<evidence type="ECO:0000259" key="30">
    <source>
        <dbReference type="PROSITE" id="PS50998"/>
    </source>
</evidence>
<dbReference type="InterPro" id="IPR017857">
    <property type="entry name" value="Coagulation_fac-like_Gla_dom"/>
</dbReference>
<dbReference type="PRINTS" id="PR00722">
    <property type="entry name" value="CHYMOTRYPSIN"/>
</dbReference>
<keyword evidence="10" id="KW-0677">Repeat</keyword>
<dbReference type="SUPFAM" id="SSF50494">
    <property type="entry name" value="Trypsin-like serine proteases"/>
    <property type="match status" value="2"/>
</dbReference>
<sequence>MWKLLTLGVLLAACCSPACCTSIFYSYKDANQVLKIQKRANSFLEEVKPGSLERECREETCDFEEASEIFETKEATLEFWNKYVEVKYNNCSVNNGGCQHFCKEDPAKQCRYCSCASGYQLMNDHNMCTPVVEFPCGRVKMDYTEGKAEFNIRLIGGHSGGRGFSPWQVSAGLLPMKMSPVAQGYCSRNAAGQCRGSVSFSADEQCSVGTARVHHVGKCGKYHRLRTEASEQTIWVDKYVRHDNYSKLTSDNDIAMLHLAEPVMYNKYALPICLPTRDLAEHELTTKGRPMLVTGWGSTSDETRNYSALLSYIEIPIVPKNECAQVMTNMISDNMLCAGSLGDRKDSCSGDSGGPMATKYKDTWFLVGLVSWGEGCGRKEKFGVYTKFDFVFLVFVRKDAAHEVLRVHKRANYFLEEIRPGNLERECSEEKCSFEEAKEIFHSQEKTMEFWFNYKGLNPCTTNPCKNGGVCKIRHYNYFCICPPKFGGDNCEKEKLECWYKNGGCWQYCWDSGSFQVQCSCAKDYTLHEDGKQCVQAGDFDKYQRELKEQKIGVERSWTHPHYDSNNYNGDIALLYLSSEVVFNEYAVPICLPSPRLAALLAEEGRAGTVSGWGATHSHGSTLRFLMRVRLPIVSMDTCQRSTARLVTDNMFCAGYGTEAADACKGDSGGPFAASYHGTWFLLGVVSWGDGCAERGKYGVYTRVSNYIPWIKETVESVADAEEFTISFA</sequence>
<dbReference type="PROSITE" id="PS50998">
    <property type="entry name" value="GLA_2"/>
    <property type="match status" value="2"/>
</dbReference>
<evidence type="ECO:0000256" key="14">
    <source>
        <dbReference type="ARBA" id="ARBA00023034"/>
    </source>
</evidence>
<evidence type="ECO:0000256" key="6">
    <source>
        <dbReference type="ARBA" id="ARBA00022670"/>
    </source>
</evidence>
<evidence type="ECO:0000256" key="15">
    <source>
        <dbReference type="ARBA" id="ARBA00023084"/>
    </source>
</evidence>
<dbReference type="SUPFAM" id="SSF57630">
    <property type="entry name" value="GLA-domain"/>
    <property type="match status" value="2"/>
</dbReference>
<dbReference type="GO" id="GO:0030195">
    <property type="term" value="P:negative regulation of blood coagulation"/>
    <property type="evidence" value="ECO:0007669"/>
    <property type="project" value="TreeGrafter"/>
</dbReference>
<feature type="disulfide bond" evidence="26">
    <location>
        <begin position="482"/>
        <end position="491"/>
    </location>
</feature>
<dbReference type="Pfam" id="PF00089">
    <property type="entry name" value="Trypsin"/>
    <property type="match status" value="2"/>
</dbReference>
<keyword evidence="14" id="KW-0333">Golgi apparatus</keyword>
<dbReference type="SMART" id="SM00020">
    <property type="entry name" value="Tryp_SPc"/>
    <property type="match status" value="2"/>
</dbReference>
<dbReference type="Gene3D" id="2.40.10.10">
    <property type="entry name" value="Trypsin-like serine proteases"/>
    <property type="match status" value="4"/>
</dbReference>
<keyword evidence="5 26" id="KW-0245">EGF-like domain</keyword>
<dbReference type="SMART" id="SM00181">
    <property type="entry name" value="EGF"/>
    <property type="match status" value="3"/>
</dbReference>
<dbReference type="InterPro" id="IPR009003">
    <property type="entry name" value="Peptidase_S1_PA"/>
</dbReference>
<dbReference type="SUPFAM" id="SSF57196">
    <property type="entry name" value="EGF/Laminin"/>
    <property type="match status" value="2"/>
</dbReference>
<dbReference type="GO" id="GO:0004252">
    <property type="term" value="F:serine-type endopeptidase activity"/>
    <property type="evidence" value="ECO:0007669"/>
    <property type="project" value="UniProtKB-EC"/>
</dbReference>
<dbReference type="InterPro" id="IPR043504">
    <property type="entry name" value="Peptidase_S1_PA_chymotrypsin"/>
</dbReference>
<dbReference type="GO" id="GO:0005615">
    <property type="term" value="C:extracellular space"/>
    <property type="evidence" value="ECO:0007669"/>
    <property type="project" value="TreeGrafter"/>
</dbReference>
<gene>
    <name evidence="31" type="ORF">ASZ78_007555</name>
</gene>
<feature type="domain" description="Gla" evidence="30">
    <location>
        <begin position="410"/>
        <end position="456"/>
    </location>
</feature>
<dbReference type="PROSITE" id="PS00022">
    <property type="entry name" value="EGF_1"/>
    <property type="match status" value="1"/>
</dbReference>
<dbReference type="InterPro" id="IPR035972">
    <property type="entry name" value="GLA-like_dom_SF"/>
</dbReference>
<evidence type="ECO:0000256" key="18">
    <source>
        <dbReference type="ARBA" id="ARBA00036045"/>
    </source>
</evidence>
<comment type="function">
    <text evidence="19">Protein C is a vitamin K-dependent serine protease that regulates blood coagulation by inactivating factors Va and VIIIa in the presence of calcium ions and phospholipids. Exerts a protective effect on the endothelial cell barrier function.</text>
</comment>
<evidence type="ECO:0000256" key="17">
    <source>
        <dbReference type="ARBA" id="ARBA00023180"/>
    </source>
</evidence>
<dbReference type="PRINTS" id="PR00001">
    <property type="entry name" value="GLABLOOD"/>
</dbReference>
<dbReference type="Gene3D" id="2.10.25.10">
    <property type="entry name" value="Laminin"/>
    <property type="match status" value="3"/>
</dbReference>
<evidence type="ECO:0000256" key="12">
    <source>
        <dbReference type="ARBA" id="ARBA00022824"/>
    </source>
</evidence>
<evidence type="ECO:0000256" key="26">
    <source>
        <dbReference type="PROSITE-ProRule" id="PRU00076"/>
    </source>
</evidence>
<dbReference type="CDD" id="cd00190">
    <property type="entry name" value="Tryp_SPc"/>
    <property type="match status" value="2"/>
</dbReference>
<dbReference type="PROSITE" id="PS50026">
    <property type="entry name" value="EGF_3"/>
    <property type="match status" value="1"/>
</dbReference>
<keyword evidence="7" id="KW-0165">Cleavage on pair of basic residues</keyword>
<dbReference type="SMART" id="SM00069">
    <property type="entry name" value="GLA"/>
    <property type="match status" value="2"/>
</dbReference>
<dbReference type="GO" id="GO:0005794">
    <property type="term" value="C:Golgi apparatus"/>
    <property type="evidence" value="ECO:0007669"/>
    <property type="project" value="UniProtKB-SubCell"/>
</dbReference>
<dbReference type="InterPro" id="IPR033116">
    <property type="entry name" value="TRYPSIN_SER"/>
</dbReference>
<dbReference type="Pfam" id="PF14670">
    <property type="entry name" value="FXa_inhibition"/>
    <property type="match status" value="2"/>
</dbReference>
<evidence type="ECO:0000256" key="4">
    <source>
        <dbReference type="ARBA" id="ARBA00022525"/>
    </source>
</evidence>
<feature type="signal peptide" evidence="27">
    <location>
        <begin position="1"/>
        <end position="20"/>
    </location>
</feature>
<evidence type="ECO:0000256" key="19">
    <source>
        <dbReference type="ARBA" id="ARBA00037553"/>
    </source>
</evidence>
<evidence type="ECO:0000256" key="23">
    <source>
        <dbReference type="ARBA" id="ARBA00042403"/>
    </source>
</evidence>
<dbReference type="FunFam" id="2.10.25.10:FF:000012">
    <property type="entry name" value="Delta-like protein"/>
    <property type="match status" value="1"/>
</dbReference>
<evidence type="ECO:0000256" key="16">
    <source>
        <dbReference type="ARBA" id="ARBA00023157"/>
    </source>
</evidence>
<dbReference type="AlphaFoldDB" id="A0A226MUA8"/>
<feature type="domain" description="EGF-like" evidence="28">
    <location>
        <begin position="456"/>
        <end position="492"/>
    </location>
</feature>
<evidence type="ECO:0000259" key="28">
    <source>
        <dbReference type="PROSITE" id="PS50026"/>
    </source>
</evidence>
<dbReference type="CDD" id="cd00054">
    <property type="entry name" value="EGF_CA"/>
    <property type="match status" value="1"/>
</dbReference>
<evidence type="ECO:0000256" key="2">
    <source>
        <dbReference type="ARBA" id="ARBA00004555"/>
    </source>
</evidence>
<evidence type="ECO:0000256" key="27">
    <source>
        <dbReference type="SAM" id="SignalP"/>
    </source>
</evidence>
<accession>A0A226MUA8</accession>
<dbReference type="PANTHER" id="PTHR24278:SF0">
    <property type="entry name" value="VITAMIN K-DEPENDENT PROTEIN C"/>
    <property type="match status" value="1"/>
</dbReference>
<feature type="domain" description="Gla" evidence="30">
    <location>
        <begin position="39"/>
        <end position="85"/>
    </location>
</feature>
<keyword evidence="9 27" id="KW-0732">Signal</keyword>
<evidence type="ECO:0000256" key="20">
    <source>
        <dbReference type="ARBA" id="ARBA00038995"/>
    </source>
</evidence>
<comment type="caution">
    <text evidence="26">Lacks conserved residue(s) required for the propagation of feature annotation.</text>
</comment>
<feature type="domain" description="Peptidase S1" evidence="29">
    <location>
        <begin position="521"/>
        <end position="716"/>
    </location>
</feature>
<comment type="catalytic activity">
    <reaction evidence="18">
        <text>Degradation of blood coagulation factors Va and VIIIa.</text>
        <dbReference type="EC" id="3.4.21.69"/>
    </reaction>
</comment>
<evidence type="ECO:0000256" key="24">
    <source>
        <dbReference type="ARBA" id="ARBA00042906"/>
    </source>
</evidence>
<feature type="disulfide bond" evidence="25">
    <location>
        <begin position="639"/>
        <end position="653"/>
    </location>
</feature>
<reference evidence="31 32" key="1">
    <citation type="submission" date="2016-07" db="EMBL/GenBank/DDBJ databases">
        <title>Disparate Historic Effective Population Sizes Predicted by Modern Levels of Genome Diversity for the Scaled Quail (Callipepla squamata) and the Northern Bobwhite (Colinus virginianus): Inferences from First and Second Generation Draft Genome Assemblies for Sympatric New World Quail.</title>
        <authorList>
            <person name="Oldeschulte D.L."/>
            <person name="Halley Y.A."/>
            <person name="Bhattarai E.K."/>
            <person name="Brashear W.A."/>
            <person name="Hill J."/>
            <person name="Metz R.P."/>
            <person name="Johnson C.D."/>
            <person name="Rollins D."/>
            <person name="Peterson M.J."/>
            <person name="Bickhart D.M."/>
            <person name="Decker J.E."/>
            <person name="Seabury C.M."/>
        </authorList>
    </citation>
    <scope>NUCLEOTIDE SEQUENCE [LARGE SCALE GENOMIC DNA]</scope>
    <source>
        <strain evidence="31 32">Texas</strain>
        <tissue evidence="31">Leg muscle</tissue>
    </source>
</reference>
<dbReference type="FunFam" id="4.10.740.10:FF:000001">
    <property type="entry name" value="vitamin K-dependent protein S"/>
    <property type="match status" value="2"/>
</dbReference>
<evidence type="ECO:0000256" key="5">
    <source>
        <dbReference type="ARBA" id="ARBA00022536"/>
    </source>
</evidence>
<keyword evidence="8" id="KW-0356">Hemostasis</keyword>
<dbReference type="OrthoDB" id="5918597at2759"/>
<evidence type="ECO:0000256" key="3">
    <source>
        <dbReference type="ARBA" id="ARBA00004613"/>
    </source>
</evidence>
<dbReference type="GO" id="GO:0006508">
    <property type="term" value="P:proteolysis"/>
    <property type="evidence" value="ECO:0007669"/>
    <property type="project" value="UniProtKB-KW"/>
</dbReference>
<dbReference type="PROSITE" id="PS00135">
    <property type="entry name" value="TRYPSIN_SER"/>
    <property type="match status" value="2"/>
</dbReference>
<evidence type="ECO:0000256" key="21">
    <source>
        <dbReference type="ARBA" id="ARBA00040219"/>
    </source>
</evidence>
<feature type="disulfide bond" evidence="25">
    <location>
        <begin position="664"/>
        <end position="692"/>
    </location>
</feature>
<proteinExistence type="predicted"/>
<evidence type="ECO:0000256" key="11">
    <source>
        <dbReference type="ARBA" id="ARBA00022801"/>
    </source>
</evidence>
<evidence type="ECO:0000256" key="25">
    <source>
        <dbReference type="PIRSR" id="PIRSR001155-2"/>
    </source>
</evidence>
<dbReference type="Proteomes" id="UP000198323">
    <property type="component" value="Unassembled WGS sequence"/>
</dbReference>
<evidence type="ECO:0000313" key="31">
    <source>
        <dbReference type="EMBL" id="OXB58838.1"/>
    </source>
</evidence>
<dbReference type="GO" id="GO:0005509">
    <property type="term" value="F:calcium ion binding"/>
    <property type="evidence" value="ECO:0007669"/>
    <property type="project" value="InterPro"/>
</dbReference>
<dbReference type="InterPro" id="IPR000742">
    <property type="entry name" value="EGF"/>
</dbReference>
<dbReference type="Gene3D" id="4.10.740.10">
    <property type="entry name" value="Coagulation Factor IX"/>
    <property type="match status" value="2"/>
</dbReference>
<keyword evidence="12" id="KW-0256">Endoplasmic reticulum</keyword>
<dbReference type="InterPro" id="IPR024175">
    <property type="entry name" value="Pept_S1A_C1r/C1S/mannan-bd"/>
</dbReference>
<comment type="subcellular location">
    <subcellularLocation>
        <location evidence="1">Endoplasmic reticulum</location>
    </subcellularLocation>
    <subcellularLocation>
        <location evidence="2">Golgi apparatus</location>
    </subcellularLocation>
    <subcellularLocation>
        <location evidence="3">Secreted</location>
    </subcellularLocation>
</comment>
<dbReference type="GO" id="GO:0005783">
    <property type="term" value="C:endoplasmic reticulum"/>
    <property type="evidence" value="ECO:0007669"/>
    <property type="project" value="UniProtKB-SubCell"/>
</dbReference>
<evidence type="ECO:0000256" key="13">
    <source>
        <dbReference type="ARBA" id="ARBA00022825"/>
    </source>
</evidence>
<dbReference type="PROSITE" id="PS00011">
    <property type="entry name" value="GLA_1"/>
    <property type="match status" value="2"/>
</dbReference>
<evidence type="ECO:0000259" key="29">
    <source>
        <dbReference type="PROSITE" id="PS50240"/>
    </source>
</evidence>
<dbReference type="PROSITE" id="PS50240">
    <property type="entry name" value="TRYPSIN_DOM"/>
    <property type="match status" value="2"/>
</dbReference>
<dbReference type="PIRSF" id="PIRSF001155">
    <property type="entry name" value="C1r_C1s_MASP"/>
    <property type="match status" value="1"/>
</dbReference>
<keyword evidence="4" id="KW-0964">Secreted</keyword>
<comment type="caution">
    <text evidence="31">The sequence shown here is derived from an EMBL/GenBank/DDBJ whole genome shotgun (WGS) entry which is preliminary data.</text>
</comment>
<dbReference type="InterPro" id="IPR001314">
    <property type="entry name" value="Peptidase_S1A"/>
</dbReference>
<keyword evidence="13" id="KW-0720">Serine protease</keyword>
<dbReference type="InterPro" id="IPR050442">
    <property type="entry name" value="Peptidase_S1_coag_factors"/>
</dbReference>
<keyword evidence="15" id="KW-0094">Blood coagulation</keyword>
<feature type="domain" description="Peptidase S1" evidence="29">
    <location>
        <begin position="154"/>
        <end position="401"/>
    </location>
</feature>
<dbReference type="EMBL" id="MCFN01000442">
    <property type="protein sequence ID" value="OXB58838.1"/>
    <property type="molecule type" value="Genomic_DNA"/>
</dbReference>
<dbReference type="InterPro" id="IPR001254">
    <property type="entry name" value="Trypsin_dom"/>
</dbReference>
<evidence type="ECO:0000256" key="9">
    <source>
        <dbReference type="ARBA" id="ARBA00022729"/>
    </source>
</evidence>